<keyword evidence="4" id="KW-0593">Phospholipase A2 inhibitor</keyword>
<keyword evidence="8" id="KW-1185">Reference proteome</keyword>
<comment type="caution">
    <text evidence="7">The sequence shown here is derived from an EMBL/GenBank/DDBJ whole genome shotgun (WGS) entry which is preliminary data.</text>
</comment>
<feature type="domain" description="Phospholipase A2 inhibitor N-terminal" evidence="6">
    <location>
        <begin position="9"/>
        <end position="62"/>
    </location>
</feature>
<evidence type="ECO:0000256" key="4">
    <source>
        <dbReference type="ARBA" id="ARBA00023005"/>
    </source>
</evidence>
<evidence type="ECO:0000313" key="8">
    <source>
        <dbReference type="Proteomes" id="UP000826234"/>
    </source>
</evidence>
<proteinExistence type="inferred from homology"/>
<dbReference type="Proteomes" id="UP000826234">
    <property type="component" value="Unassembled WGS sequence"/>
</dbReference>
<evidence type="ECO:0000313" key="7">
    <source>
        <dbReference type="EMBL" id="KAH0631422.1"/>
    </source>
</evidence>
<organism evidence="7 8">
    <name type="scientific">Phrynosoma platyrhinos</name>
    <name type="common">Desert horned lizard</name>
    <dbReference type="NCBI Taxonomy" id="52577"/>
    <lineage>
        <taxon>Eukaryota</taxon>
        <taxon>Metazoa</taxon>
        <taxon>Chordata</taxon>
        <taxon>Craniata</taxon>
        <taxon>Vertebrata</taxon>
        <taxon>Euteleostomi</taxon>
        <taxon>Lepidosauria</taxon>
        <taxon>Squamata</taxon>
        <taxon>Bifurcata</taxon>
        <taxon>Unidentata</taxon>
        <taxon>Episquamata</taxon>
        <taxon>Toxicofera</taxon>
        <taxon>Iguania</taxon>
        <taxon>Phrynosomatidae</taxon>
        <taxon>Phrynosomatinae</taxon>
        <taxon>Phrynosoma</taxon>
    </lineage>
</organism>
<sequence>MSAPGAGLQCETCSAMGDTCSGSMATCPSNTDACMSMVAANKMGGVEMKITVKSCFMMSQCRKFEGDMGKTVTSQVMGIQVGALIKDVQCNKAPICSASLLLILSGLLLMKFLF</sequence>
<protein>
    <recommendedName>
        <fullName evidence="6">Phospholipase A2 inhibitor N-terminal domain-containing protein</fullName>
    </recommendedName>
</protein>
<dbReference type="InterPro" id="IPR045860">
    <property type="entry name" value="Snake_toxin-like_sf"/>
</dbReference>
<evidence type="ECO:0000259" key="6">
    <source>
        <dbReference type="Pfam" id="PF02988"/>
    </source>
</evidence>
<comment type="subcellular location">
    <subcellularLocation>
        <location evidence="1">Secreted</location>
    </subcellularLocation>
</comment>
<evidence type="ECO:0000256" key="5">
    <source>
        <dbReference type="ARBA" id="ARBA00023157"/>
    </source>
</evidence>
<dbReference type="SUPFAM" id="SSF57302">
    <property type="entry name" value="Snake toxin-like"/>
    <property type="match status" value="1"/>
</dbReference>
<evidence type="ECO:0000256" key="1">
    <source>
        <dbReference type="ARBA" id="ARBA00004613"/>
    </source>
</evidence>
<name>A0ABQ7TNN3_PHRPL</name>
<keyword evidence="3" id="KW-0964">Secreted</keyword>
<keyword evidence="5" id="KW-1015">Disulfide bond</keyword>
<dbReference type="EMBL" id="JAIPUX010000035">
    <property type="protein sequence ID" value="KAH0631422.1"/>
    <property type="molecule type" value="Genomic_DNA"/>
</dbReference>
<dbReference type="InterPro" id="IPR004126">
    <property type="entry name" value="PLipase_A2_inh_N"/>
</dbReference>
<dbReference type="Pfam" id="PF02988">
    <property type="entry name" value="PLA2_inh"/>
    <property type="match status" value="1"/>
</dbReference>
<comment type="similarity">
    <text evidence="2">Belongs to the CNF-like-inhibitor family.</text>
</comment>
<gene>
    <name evidence="7" type="ORF">JD844_005745</name>
</gene>
<evidence type="ECO:0000256" key="3">
    <source>
        <dbReference type="ARBA" id="ARBA00022525"/>
    </source>
</evidence>
<accession>A0ABQ7TNN3</accession>
<reference evidence="7 8" key="1">
    <citation type="journal article" date="2022" name="Gigascience">
        <title>A chromosome-level genome assembly and annotation of the desert horned lizard, Phrynosoma platyrhinos, provides insight into chromosomal rearrangements among reptiles.</title>
        <authorList>
            <person name="Koochekian N."/>
            <person name="Ascanio A."/>
            <person name="Farleigh K."/>
            <person name="Card D.C."/>
            <person name="Schield D.R."/>
            <person name="Castoe T.A."/>
            <person name="Jezkova T."/>
        </authorList>
    </citation>
    <scope>NUCLEOTIDE SEQUENCE [LARGE SCALE GENOMIC DNA]</scope>
    <source>
        <strain evidence="7">NK-2021</strain>
    </source>
</reference>
<dbReference type="Gene3D" id="2.10.60.10">
    <property type="entry name" value="CD59"/>
    <property type="match status" value="1"/>
</dbReference>
<evidence type="ECO:0000256" key="2">
    <source>
        <dbReference type="ARBA" id="ARBA00006570"/>
    </source>
</evidence>